<proteinExistence type="predicted"/>
<keyword evidence="3" id="KW-1185">Reference proteome</keyword>
<accession>A0A1H9NXK0</accession>
<dbReference type="Gene3D" id="3.30.930.10">
    <property type="entry name" value="Bira Bifunctional Protein, Domain 2"/>
    <property type="match status" value="1"/>
</dbReference>
<dbReference type="AlphaFoldDB" id="A0A1H9NXK0"/>
<dbReference type="STRING" id="155974.SAMN04487818_103192"/>
<protein>
    <recommendedName>
        <fullName evidence="1">Aminoacyl-transfer RNA synthetases class-II family profile domain-containing protein</fullName>
    </recommendedName>
</protein>
<dbReference type="InterPro" id="IPR006195">
    <property type="entry name" value="aa-tRNA-synth_II"/>
</dbReference>
<evidence type="ECO:0000313" key="2">
    <source>
        <dbReference type="EMBL" id="SER40764.1"/>
    </source>
</evidence>
<evidence type="ECO:0000259" key="1">
    <source>
        <dbReference type="PROSITE" id="PS50862"/>
    </source>
</evidence>
<dbReference type="Proteomes" id="UP000199051">
    <property type="component" value="Unassembled WGS sequence"/>
</dbReference>
<dbReference type="PROSITE" id="PS50862">
    <property type="entry name" value="AA_TRNA_LIGASE_II"/>
    <property type="match status" value="1"/>
</dbReference>
<feature type="domain" description="Aminoacyl-transfer RNA synthetases class-II family profile" evidence="1">
    <location>
        <begin position="142"/>
        <end position="381"/>
    </location>
</feature>
<reference evidence="3" key="1">
    <citation type="submission" date="2016-10" db="EMBL/GenBank/DDBJ databases">
        <authorList>
            <person name="Varghese N."/>
            <person name="Submissions S."/>
        </authorList>
    </citation>
    <scope>NUCLEOTIDE SEQUENCE [LARGE SCALE GENOMIC DNA]</scope>
    <source>
        <strain evidence="3">DSM 44260</strain>
    </source>
</reference>
<name>A0A1H9NXK0_9PSEU</name>
<organism evidence="2 3">
    <name type="scientific">Actinokineospora terrae</name>
    <dbReference type="NCBI Taxonomy" id="155974"/>
    <lineage>
        <taxon>Bacteria</taxon>
        <taxon>Bacillati</taxon>
        <taxon>Actinomycetota</taxon>
        <taxon>Actinomycetes</taxon>
        <taxon>Pseudonocardiales</taxon>
        <taxon>Pseudonocardiaceae</taxon>
        <taxon>Actinokineospora</taxon>
    </lineage>
</organism>
<evidence type="ECO:0000313" key="3">
    <source>
        <dbReference type="Proteomes" id="UP000199051"/>
    </source>
</evidence>
<dbReference type="InterPro" id="IPR045864">
    <property type="entry name" value="aa-tRNA-synth_II/BPL/LPL"/>
</dbReference>
<dbReference type="SUPFAM" id="SSF55681">
    <property type="entry name" value="Class II aaRS and biotin synthetases"/>
    <property type="match status" value="1"/>
</dbReference>
<gene>
    <name evidence="2" type="ORF">SAMN04487818_103192</name>
</gene>
<dbReference type="RefSeq" id="WP_092775652.1">
    <property type="nucleotide sequence ID" value="NZ_FOGI01000003.1"/>
</dbReference>
<sequence length="402" mass="44073">MRALRVALPEPVPDGLAPELAKRLFFVSSAIAEFDLVAEGGVITAVDLVLSGEVAESAITAKIGKVVAAEVLTQRALPPRQVWRSPVSVESFTDPFPLLLATDAAFVAGEGQVGFGEPVLSLVDYLDARLRSIALVLPRSREFRYPTLLPTSVLDRFGYFGSFPQFAMFVTRLHSDIDVYTGFVDRYRTEGRLPDDLFDQCGDKDYCLPPTMCYHTYHQYTGRRLAEEMVVTARGKSFRHESRYHTSMERLWDFTIREIVFLGGESFATECRDAVMAGAYALLEELGLAGHCEVANDHFFGNADTAGKILSQRMMELKFELRVPVAADRTIAVGSFNLHGHFFGESFGITGPDGAGVASGCVGFGLERLAYAFLCQHGTDPAGWPTSVTDRIGDPGAARSHH</sequence>
<dbReference type="EMBL" id="FOGI01000003">
    <property type="protein sequence ID" value="SER40764.1"/>
    <property type="molecule type" value="Genomic_DNA"/>
</dbReference>